<organism evidence="2 3">
    <name type="scientific">Alteromonas sediminis</name>
    <dbReference type="NCBI Taxonomy" id="2259342"/>
    <lineage>
        <taxon>Bacteria</taxon>
        <taxon>Pseudomonadati</taxon>
        <taxon>Pseudomonadota</taxon>
        <taxon>Gammaproteobacteria</taxon>
        <taxon>Alteromonadales</taxon>
        <taxon>Alteromonadaceae</taxon>
        <taxon>Alteromonas/Salinimonas group</taxon>
        <taxon>Alteromonas</taxon>
    </lineage>
</organism>
<evidence type="ECO:0000256" key="1">
    <source>
        <dbReference type="SAM" id="MobiDB-lite"/>
    </source>
</evidence>
<comment type="caution">
    <text evidence="2">The sequence shown here is derived from an EMBL/GenBank/DDBJ whole genome shotgun (WGS) entry which is preliminary data.</text>
</comment>
<protein>
    <submittedName>
        <fullName evidence="2">Uncharacterized protein</fullName>
    </submittedName>
</protein>
<dbReference type="RefSeq" id="WP_124028834.1">
    <property type="nucleotide sequence ID" value="NZ_JBHRSN010000014.1"/>
</dbReference>
<dbReference type="Proteomes" id="UP000275281">
    <property type="component" value="Unassembled WGS sequence"/>
</dbReference>
<accession>A0A3N5XWP0</accession>
<feature type="region of interest" description="Disordered" evidence="1">
    <location>
        <begin position="176"/>
        <end position="203"/>
    </location>
</feature>
<dbReference type="EMBL" id="RPOK01000005">
    <property type="protein sequence ID" value="RPJ65287.1"/>
    <property type="molecule type" value="Genomic_DNA"/>
</dbReference>
<dbReference type="AlphaFoldDB" id="A0A3N5XWP0"/>
<feature type="compositionally biased region" description="Basic and acidic residues" evidence="1">
    <location>
        <begin position="176"/>
        <end position="196"/>
    </location>
</feature>
<proteinExistence type="predicted"/>
<evidence type="ECO:0000313" key="2">
    <source>
        <dbReference type="EMBL" id="RPJ65287.1"/>
    </source>
</evidence>
<gene>
    <name evidence="2" type="ORF">DRW07_15380</name>
</gene>
<keyword evidence="3" id="KW-1185">Reference proteome</keyword>
<sequence length="203" mass="23041">MDGYVAESPNPETYVEQRAYASGNTYADRFLSIKQQSSFSRGDDIHTKHRVYVFVVNQTEGLEQPAQPQEALSISEIQKHIESVLNFNSTQAAKMVGVSRATYYNHRNESQPSEGIVRLYNSAYETVNRISASYPDALKSIKRVLVNGKTLLSWMTTNKVDNEELVELAKVVHEKVQGQTHPEPKAISRETQDKRKLMNSRYA</sequence>
<evidence type="ECO:0000313" key="3">
    <source>
        <dbReference type="Proteomes" id="UP000275281"/>
    </source>
</evidence>
<reference evidence="2 3" key="1">
    <citation type="submission" date="2018-11" db="EMBL/GenBank/DDBJ databases">
        <authorList>
            <person name="Ye M.-Q."/>
            <person name="Du Z.-J."/>
        </authorList>
    </citation>
    <scope>NUCLEOTIDE SEQUENCE [LARGE SCALE GENOMIC DNA]</scope>
    <source>
        <strain evidence="2 3">U0105</strain>
    </source>
</reference>
<name>A0A3N5XWP0_9ALTE</name>